<dbReference type="Pfam" id="PF14410">
    <property type="entry name" value="GH-E"/>
    <property type="match status" value="1"/>
</dbReference>
<gene>
    <name evidence="4" type="ORF">C5F51_35105</name>
</gene>
<organism evidence="4 5">
    <name type="scientific">Nocardia nova</name>
    <dbReference type="NCBI Taxonomy" id="37330"/>
    <lineage>
        <taxon>Bacteria</taxon>
        <taxon>Bacillati</taxon>
        <taxon>Actinomycetota</taxon>
        <taxon>Actinomycetes</taxon>
        <taxon>Mycobacteriales</taxon>
        <taxon>Nocardiaceae</taxon>
        <taxon>Nocardia</taxon>
    </lineage>
</organism>
<proteinExistence type="predicted"/>
<dbReference type="RefSeq" id="WP_104364817.1">
    <property type="nucleotide sequence ID" value="NZ_PSZD01000043.1"/>
</dbReference>
<dbReference type="Pfam" id="PF25547">
    <property type="entry name" value="WXG100_2"/>
    <property type="match status" value="1"/>
</dbReference>
<dbReference type="Proteomes" id="UP000238356">
    <property type="component" value="Unassembled WGS sequence"/>
</dbReference>
<evidence type="ECO:0000313" key="5">
    <source>
        <dbReference type="Proteomes" id="UP000238356"/>
    </source>
</evidence>
<feature type="region of interest" description="Disordered" evidence="1">
    <location>
        <begin position="456"/>
        <end position="475"/>
    </location>
</feature>
<comment type="caution">
    <text evidence="4">The sequence shown here is derived from an EMBL/GenBank/DDBJ whole genome shotgun (WGS) entry which is preliminary data.</text>
</comment>
<dbReference type="AlphaFoldDB" id="A0A2S5ZUZ6"/>
<feature type="domain" description="Toxin YqcG C-terminal" evidence="2">
    <location>
        <begin position="411"/>
        <end position="473"/>
    </location>
</feature>
<dbReference type="EMBL" id="PSZD01000043">
    <property type="protein sequence ID" value="PPJ19597.1"/>
    <property type="molecule type" value="Genomic_DNA"/>
</dbReference>
<dbReference type="InterPro" id="IPR057746">
    <property type="entry name" value="CpnT-like_N"/>
</dbReference>
<evidence type="ECO:0000259" key="2">
    <source>
        <dbReference type="Pfam" id="PF14410"/>
    </source>
</evidence>
<evidence type="ECO:0000313" key="4">
    <source>
        <dbReference type="EMBL" id="PPJ19597.1"/>
    </source>
</evidence>
<evidence type="ECO:0000256" key="1">
    <source>
        <dbReference type="SAM" id="MobiDB-lite"/>
    </source>
</evidence>
<accession>A0A2S5ZUZ6</accession>
<reference evidence="4 5" key="1">
    <citation type="submission" date="2018-02" db="EMBL/GenBank/DDBJ databases">
        <title>8 Nocardia nova and 1 Nocardia cyriacigeorgica strain used for evolution to TMP-SMX.</title>
        <authorList>
            <person name="Mehta H."/>
            <person name="Weng J."/>
            <person name="Shamoo Y."/>
        </authorList>
    </citation>
    <scope>NUCLEOTIDE SEQUENCE [LARGE SCALE GENOMIC DNA]</scope>
    <source>
        <strain evidence="4 5">BAA2227</strain>
    </source>
</reference>
<sequence length="475" mass="50797">MAPPTIVLDPNGFTTAAQTYADIHGNSLVPAITELCTTLNACGGAAGSDNAGLAWSKDYDPAAYDTVDALGDLALACGQMHDLLQFTGANHANANSQSGPNADPNALVFPPGSLTVYNPTEPPNAFGGSDPEPTGWSWVKGAVQGQVWPNGHPDKLRSAAGAWRLMATKLRMATIALPGARSHIEAQQSPETQQALEQHDLVKGQFESLADTCDRLATSCDSYADALHTTKTAIVKALVEMVALIAVDQAAGFVGAWLTGGGAEVAAQGGMALAISIYGARIATLIRALIGLAEVARVPVAVSQAIARGSEALIPLLRARPALAAADGAVAPGPFTTFANLRRPYLRQETTDAIEAKAEKWRRQGDSSDDWYTVESEPDVKVPIDKSYANKPGVTDLPKTPDGKYYVDAANGARYPVNPNWEYGHNSGFEHRRLLEEAQKQNMDQQQFNDYVNSHPDYFHIEDQTGNRSHRREQK</sequence>
<protein>
    <submittedName>
        <fullName evidence="4">Uncharacterized protein</fullName>
    </submittedName>
</protein>
<feature type="domain" description="Outer membrane channel protein CpnT-like N-terminal" evidence="3">
    <location>
        <begin position="135"/>
        <end position="256"/>
    </location>
</feature>
<evidence type="ECO:0000259" key="3">
    <source>
        <dbReference type="Pfam" id="PF25547"/>
    </source>
</evidence>
<name>A0A2S5ZUZ6_9NOCA</name>
<dbReference type="InterPro" id="IPR026835">
    <property type="entry name" value="YqcG_C"/>
</dbReference>
<keyword evidence="5" id="KW-1185">Reference proteome</keyword>